<dbReference type="Pfam" id="PF09459">
    <property type="entry name" value="EB_dh"/>
    <property type="match status" value="1"/>
</dbReference>
<keyword evidence="5" id="KW-0408">Iron</keyword>
<keyword evidence="3" id="KW-0479">Metal-binding</keyword>
<evidence type="ECO:0000256" key="5">
    <source>
        <dbReference type="ARBA" id="ARBA00023004"/>
    </source>
</evidence>
<evidence type="ECO:0000256" key="3">
    <source>
        <dbReference type="ARBA" id="ARBA00022723"/>
    </source>
</evidence>
<dbReference type="EMBL" id="JAOPKB010000008">
    <property type="protein sequence ID" value="MCU4973934.1"/>
    <property type="molecule type" value="Genomic_DNA"/>
</dbReference>
<comment type="caution">
    <text evidence="7">The sequence shown here is derived from an EMBL/GenBank/DDBJ whole genome shotgun (WGS) entry which is preliminary data.</text>
</comment>
<gene>
    <name evidence="7" type="ORF">OB955_14455</name>
</gene>
<evidence type="ECO:0000256" key="2">
    <source>
        <dbReference type="ARBA" id="ARBA00022617"/>
    </source>
</evidence>
<keyword evidence="2" id="KW-0349">Heme</keyword>
<dbReference type="PROSITE" id="PS51318">
    <property type="entry name" value="TAT"/>
    <property type="match status" value="1"/>
</dbReference>
<evidence type="ECO:0000313" key="8">
    <source>
        <dbReference type="Proteomes" id="UP001320972"/>
    </source>
</evidence>
<accession>A0ABT2QG77</accession>
<protein>
    <submittedName>
        <fullName evidence="7">Ethylbenzene dehydrogenase-related protein</fullName>
    </submittedName>
</protein>
<keyword evidence="8" id="KW-1185">Reference proteome</keyword>
<feature type="domain" description="Cytochrome c-552/DMSO reductase-like haem-binding" evidence="6">
    <location>
        <begin position="98"/>
        <end position="424"/>
    </location>
</feature>
<dbReference type="Gene3D" id="2.60.40.1190">
    <property type="match status" value="1"/>
</dbReference>
<keyword evidence="1" id="KW-0813">Transport</keyword>
<evidence type="ECO:0000259" key="6">
    <source>
        <dbReference type="Pfam" id="PF09459"/>
    </source>
</evidence>
<dbReference type="Proteomes" id="UP001320972">
    <property type="component" value="Unassembled WGS sequence"/>
</dbReference>
<evidence type="ECO:0000313" key="7">
    <source>
        <dbReference type="EMBL" id="MCU4973934.1"/>
    </source>
</evidence>
<dbReference type="RefSeq" id="WP_338008217.1">
    <property type="nucleotide sequence ID" value="NZ_JAOPKB010000008.1"/>
</dbReference>
<dbReference type="InterPro" id="IPR019020">
    <property type="entry name" value="Cyt-c552/DMSO_Rdtase_haem-bd"/>
</dbReference>
<name>A0ABT2QG77_9EURY</name>
<sequence length="522" mass="60167">MTEDSRDRANDDLDDAVNLATDETRRVLAGEPTLPERTPGTLRRRFLKAMGATAVMGASAGCLGLFSDDPEAAGTADDTVDYSEIEEFKLDWIPKQIIKNLNVQVAFNDENVFYRFNWEQPDAGGWYHDYIVYEDGEWTRYANPDPWVADRDHEDHTGFYEDRVTFLLGDGTVKGFENFGGWMTVHMGVRDLPGEGTAEEVENHPHLGDDHLGRNDVRKFIPQSRTGEWWENPWDDIRPQEELDEMLENGEFVELAMFRSHRSGPLGYGTDHHVLDYRHGDEGQDTFGSQGWDEETGPEYMYDPEIIEDGALDIEGLRNAEYPHDVFFDEQDEWVGDDDPYYIHEDWLVEFDPSVAEWEGAAIPRRPLREPDGSAGDYHLNSRWEDGEWTVEMWRALDTGNVDNKVMEEGGVYDWMPAVHHGFNSRWHWVAYPYKLGLGRGTDADVHAERFSGDEPDWEDVTTHTLPLIYPGQVDWTWLISTEHRGYIPTRNDEMSIWDVHENPRRMAAMVLGKEVGEDPRR</sequence>
<organism evidence="7 8">
    <name type="scientific">Natronoglomus mannanivorans</name>
    <dbReference type="NCBI Taxonomy" id="2979990"/>
    <lineage>
        <taxon>Archaea</taxon>
        <taxon>Methanobacteriati</taxon>
        <taxon>Methanobacteriota</taxon>
        <taxon>Stenosarchaea group</taxon>
        <taxon>Halobacteria</taxon>
        <taxon>Halobacteriales</taxon>
        <taxon>Natrialbaceae</taxon>
        <taxon>Natronoglomus</taxon>
    </lineage>
</organism>
<dbReference type="InterPro" id="IPR006311">
    <property type="entry name" value="TAT_signal"/>
</dbReference>
<evidence type="ECO:0000256" key="1">
    <source>
        <dbReference type="ARBA" id="ARBA00022448"/>
    </source>
</evidence>
<reference evidence="7 8" key="1">
    <citation type="submission" date="2022-09" db="EMBL/GenBank/DDBJ databases">
        <title>Enrichment on poylsaccharides allowed isolation of novel metabolic and taxonomic groups of Haloarchaea.</title>
        <authorList>
            <person name="Sorokin D.Y."/>
            <person name="Elcheninov A.G."/>
            <person name="Khizhniak T.V."/>
            <person name="Kolganova T.V."/>
            <person name="Kublanov I.V."/>
        </authorList>
    </citation>
    <scope>NUCLEOTIDE SEQUENCE [LARGE SCALE GENOMIC DNA]</scope>
    <source>
        <strain evidence="7 8">AArc-m2/3/4</strain>
    </source>
</reference>
<evidence type="ECO:0000256" key="4">
    <source>
        <dbReference type="ARBA" id="ARBA00022982"/>
    </source>
</evidence>
<proteinExistence type="predicted"/>
<keyword evidence="4" id="KW-0249">Electron transport</keyword>